<organism evidence="2 3">
    <name type="scientific">Perilla frutescens var. hirtella</name>
    <name type="common">Perilla citriodora</name>
    <name type="synonym">Perilla setoyensis</name>
    <dbReference type="NCBI Taxonomy" id="608512"/>
    <lineage>
        <taxon>Eukaryota</taxon>
        <taxon>Viridiplantae</taxon>
        <taxon>Streptophyta</taxon>
        <taxon>Embryophyta</taxon>
        <taxon>Tracheophyta</taxon>
        <taxon>Spermatophyta</taxon>
        <taxon>Magnoliopsida</taxon>
        <taxon>eudicotyledons</taxon>
        <taxon>Gunneridae</taxon>
        <taxon>Pentapetalae</taxon>
        <taxon>asterids</taxon>
        <taxon>lamiids</taxon>
        <taxon>Lamiales</taxon>
        <taxon>Lamiaceae</taxon>
        <taxon>Nepetoideae</taxon>
        <taxon>Elsholtzieae</taxon>
        <taxon>Perilla</taxon>
    </lineage>
</organism>
<keyword evidence="3" id="KW-1185">Reference proteome</keyword>
<feature type="compositionally biased region" description="Basic and acidic residues" evidence="1">
    <location>
        <begin position="1"/>
        <end position="18"/>
    </location>
</feature>
<evidence type="ECO:0000313" key="3">
    <source>
        <dbReference type="Proteomes" id="UP001190926"/>
    </source>
</evidence>
<gene>
    <name evidence="2" type="ORF">C2S53_012794</name>
</gene>
<feature type="compositionally biased region" description="Polar residues" evidence="1">
    <location>
        <begin position="19"/>
        <end position="42"/>
    </location>
</feature>
<proteinExistence type="predicted"/>
<evidence type="ECO:0000256" key="1">
    <source>
        <dbReference type="SAM" id="MobiDB-lite"/>
    </source>
</evidence>
<name>A0AAD4JEH7_PERFH</name>
<dbReference type="Proteomes" id="UP001190926">
    <property type="component" value="Unassembled WGS sequence"/>
</dbReference>
<reference evidence="2 3" key="1">
    <citation type="journal article" date="2021" name="Nat. Commun.">
        <title>Incipient diploidization of the medicinal plant Perilla within 10,000 years.</title>
        <authorList>
            <person name="Zhang Y."/>
            <person name="Shen Q."/>
            <person name="Leng L."/>
            <person name="Zhang D."/>
            <person name="Chen S."/>
            <person name="Shi Y."/>
            <person name="Ning Z."/>
            <person name="Chen S."/>
        </authorList>
    </citation>
    <scope>NUCLEOTIDE SEQUENCE [LARGE SCALE GENOMIC DNA]</scope>
    <source>
        <strain evidence="3">cv. PC099</strain>
    </source>
</reference>
<sequence length="133" mass="14161">MPHRVEHDASERRGRREATQSLPHQAESLTTPSDSPSRTSIHYSLPSQPDLPPDLHTTKHVPPLHKAFQASKSSFSDIITSLNPDMLIYDAFQPWPASIAATATGTIPGSALAAAGGAFFQQGGSISLPSPPI</sequence>
<protein>
    <submittedName>
        <fullName evidence="2">Uncharacterized protein</fullName>
    </submittedName>
</protein>
<dbReference type="EMBL" id="SDAM02000081">
    <property type="protein sequence ID" value="KAH6831919.1"/>
    <property type="molecule type" value="Genomic_DNA"/>
</dbReference>
<dbReference type="Gene3D" id="3.40.50.2000">
    <property type="entry name" value="Glycogen Phosphorylase B"/>
    <property type="match status" value="1"/>
</dbReference>
<accession>A0AAD4JEH7</accession>
<dbReference type="AlphaFoldDB" id="A0AAD4JEH7"/>
<feature type="region of interest" description="Disordered" evidence="1">
    <location>
        <begin position="1"/>
        <end position="63"/>
    </location>
</feature>
<comment type="caution">
    <text evidence="2">The sequence shown here is derived from an EMBL/GenBank/DDBJ whole genome shotgun (WGS) entry which is preliminary data.</text>
</comment>
<evidence type="ECO:0000313" key="2">
    <source>
        <dbReference type="EMBL" id="KAH6831919.1"/>
    </source>
</evidence>